<evidence type="ECO:0000256" key="2">
    <source>
        <dbReference type="SAM" id="SignalP"/>
    </source>
</evidence>
<dbReference type="KEGG" id="jas:FJQ89_08340"/>
<dbReference type="Proteomes" id="UP000316665">
    <property type="component" value="Chromosome"/>
</dbReference>
<feature type="region of interest" description="Disordered" evidence="1">
    <location>
        <begin position="31"/>
        <end position="136"/>
    </location>
</feature>
<reference evidence="3 4" key="1">
    <citation type="submission" date="2019-06" db="EMBL/GenBank/DDBJ databases">
        <title>Complete genome sequence of Janthinobacterium sp. SNU WT3 isolated from diseased rainbow trout.</title>
        <authorList>
            <person name="Oh W.T."/>
            <person name="Park S.C."/>
        </authorList>
    </citation>
    <scope>NUCLEOTIDE SEQUENCE [LARGE SCALE GENOMIC DNA]</scope>
    <source>
        <strain evidence="3 4">SNU WT3</strain>
    </source>
</reference>
<proteinExistence type="predicted"/>
<dbReference type="AlphaFoldDB" id="A0A4Y6RC04"/>
<gene>
    <name evidence="3" type="ORF">FJQ89_08340</name>
</gene>
<keyword evidence="4" id="KW-1185">Reference proteome</keyword>
<feature type="chain" id="PRO_5021289831" evidence="2">
    <location>
        <begin position="21"/>
        <end position="136"/>
    </location>
</feature>
<keyword evidence="2" id="KW-0732">Signal</keyword>
<feature type="compositionally biased region" description="Polar residues" evidence="1">
    <location>
        <begin position="72"/>
        <end position="90"/>
    </location>
</feature>
<dbReference type="EMBL" id="CP041185">
    <property type="protein sequence ID" value="QDG70429.1"/>
    <property type="molecule type" value="Genomic_DNA"/>
</dbReference>
<evidence type="ECO:0000256" key="1">
    <source>
        <dbReference type="SAM" id="MobiDB-lite"/>
    </source>
</evidence>
<feature type="signal peptide" evidence="2">
    <location>
        <begin position="1"/>
        <end position="20"/>
    </location>
</feature>
<dbReference type="RefSeq" id="WP_141169839.1">
    <property type="nucleotide sequence ID" value="NZ_CP041185.1"/>
</dbReference>
<sequence>MRYTLILSALLAGAALTARAQPPQLGRLFLSPEQRAQLDTQRYGAPPPDPALAAPPPPPPPPAPPVELNGVVQRSSGRSTVWLNQEAQNEPHNRLASGKPGTLTLRLSNGQVVRLKPGQRYDPVSGTVSEMQETPP</sequence>
<evidence type="ECO:0000313" key="4">
    <source>
        <dbReference type="Proteomes" id="UP000316665"/>
    </source>
</evidence>
<feature type="compositionally biased region" description="Pro residues" evidence="1">
    <location>
        <begin position="45"/>
        <end position="65"/>
    </location>
</feature>
<name>A0A4Y6RC04_9BURK</name>
<accession>A0A4Y6RC04</accession>
<feature type="compositionally biased region" description="Polar residues" evidence="1">
    <location>
        <begin position="126"/>
        <end position="136"/>
    </location>
</feature>
<protein>
    <submittedName>
        <fullName evidence="3">Uncharacterized protein</fullName>
    </submittedName>
</protein>
<evidence type="ECO:0000313" key="3">
    <source>
        <dbReference type="EMBL" id="QDG70429.1"/>
    </source>
</evidence>
<organism evidence="3 4">
    <name type="scientific">Janthinobacterium tructae</name>
    <dbReference type="NCBI Taxonomy" id="2590869"/>
    <lineage>
        <taxon>Bacteria</taxon>
        <taxon>Pseudomonadati</taxon>
        <taxon>Pseudomonadota</taxon>
        <taxon>Betaproteobacteria</taxon>
        <taxon>Burkholderiales</taxon>
        <taxon>Oxalobacteraceae</taxon>
        <taxon>Janthinobacterium</taxon>
    </lineage>
</organism>
<dbReference type="OrthoDB" id="9181795at2"/>